<organism evidence="2">
    <name type="scientific">Jaagichlorella roystonensis</name>
    <dbReference type="NCBI Taxonomy" id="1052852"/>
    <lineage>
        <taxon>Eukaryota</taxon>
        <taxon>Viridiplantae</taxon>
        <taxon>Chlorophyta</taxon>
        <taxon>core chlorophytes</taxon>
        <taxon>Trebouxiophyceae</taxon>
        <taxon>Watanabeales</taxon>
        <taxon>Watanabeaceae</taxon>
        <taxon>Jaagichlorella</taxon>
    </lineage>
</organism>
<dbReference type="EMBL" id="MN934958">
    <property type="protein sequence ID" value="QHU78357.1"/>
    <property type="molecule type" value="Genomic_DNA"/>
</dbReference>
<dbReference type="EMBL" id="MN934958">
    <property type="protein sequence ID" value="QHU78312.1"/>
    <property type="molecule type" value="Genomic_DNA"/>
</dbReference>
<gene>
    <name evidence="2" type="primary">trmB</name>
</gene>
<keyword evidence="1" id="KW-0472">Membrane</keyword>
<accession>A0A6C0M5R0</accession>
<dbReference type="AlphaFoldDB" id="A0A6C0M5R0"/>
<proteinExistence type="predicted"/>
<keyword evidence="1" id="KW-1133">Transmembrane helix</keyword>
<dbReference type="GO" id="GO:0032259">
    <property type="term" value="P:methylation"/>
    <property type="evidence" value="ECO:0007669"/>
    <property type="project" value="UniProtKB-KW"/>
</dbReference>
<dbReference type="GeneID" id="44153543"/>
<keyword evidence="2" id="KW-0496">Mitochondrion</keyword>
<dbReference type="GO" id="GO:0008168">
    <property type="term" value="F:methyltransferase activity"/>
    <property type="evidence" value="ECO:0007669"/>
    <property type="project" value="UniProtKB-KW"/>
</dbReference>
<evidence type="ECO:0000256" key="1">
    <source>
        <dbReference type="SAM" id="Phobius"/>
    </source>
</evidence>
<reference evidence="2" key="1">
    <citation type="submission" date="2020-01" db="EMBL/GenBank/DDBJ databases">
        <title>The complete mitocondrion genome of Heveochlorella roystonensis contains a large direct repeat.</title>
        <authorList>
            <person name="Zhang J."/>
        </authorList>
    </citation>
    <scope>NUCLEOTIDE SEQUENCE</scope>
</reference>
<geneLocation type="mitochondrion" evidence="2"/>
<dbReference type="RefSeq" id="YP_009733061.1">
    <property type="nucleotide sequence ID" value="NC_046060.1"/>
</dbReference>
<evidence type="ECO:0000313" key="2">
    <source>
        <dbReference type="EMBL" id="QHU78312.1"/>
    </source>
</evidence>
<sequence length="118" mass="13574">MSLWFVENNHLVIKDRIKGFEIDGVLTMLSFSYIMFVMHHGGVMIDCCYATMHHSRRVIDRCYTTKHHLINQVIDQSFALLHHGGAMIDCCYTTLHYSSRGGMIDPSSGGMHHFLEKK</sequence>
<dbReference type="RefSeq" id="YP_009733016.1">
    <property type="nucleotide sequence ID" value="NC_046060.1"/>
</dbReference>
<feature type="transmembrane region" description="Helical" evidence="1">
    <location>
        <begin position="31"/>
        <end position="51"/>
    </location>
</feature>
<keyword evidence="2" id="KW-0489">Methyltransferase</keyword>
<name>A0A6C0M5R0_9CHLO</name>
<protein>
    <submittedName>
        <fullName evidence="2">tRNA (Guanine-N(7)-)-methyltransferase</fullName>
    </submittedName>
</protein>
<keyword evidence="1" id="KW-0812">Transmembrane</keyword>
<keyword evidence="2" id="KW-0808">Transferase</keyword>
<dbReference type="GeneID" id="44153589"/>